<protein>
    <recommendedName>
        <fullName evidence="2">Phosphatidic acid phosphatase type 2/haloperoxidase domain-containing protein</fullName>
    </recommendedName>
</protein>
<dbReference type="Gene3D" id="1.20.144.10">
    <property type="entry name" value="Phosphatidic acid phosphatase type 2/haloperoxidase"/>
    <property type="match status" value="1"/>
</dbReference>
<name>A0A2P1P7R8_9RICK</name>
<dbReference type="SUPFAM" id="SSF48317">
    <property type="entry name" value="Acid phosphatase/Vanadium-dependent haloperoxidase"/>
    <property type="match status" value="1"/>
</dbReference>
<dbReference type="InterPro" id="IPR036938">
    <property type="entry name" value="PAP2/HPO_sf"/>
</dbReference>
<gene>
    <name evidence="3" type="ORF">phytr_3610</name>
</gene>
<dbReference type="InterPro" id="IPR000326">
    <property type="entry name" value="PAP2/HPO"/>
</dbReference>
<feature type="domain" description="Phosphatidic acid phosphatase type 2/haloperoxidase" evidence="2">
    <location>
        <begin position="29"/>
        <end position="132"/>
    </location>
</feature>
<dbReference type="KEGG" id="ptc:phytr_3610"/>
<dbReference type="Pfam" id="PF01569">
    <property type="entry name" value="PAP2"/>
    <property type="match status" value="1"/>
</dbReference>
<keyword evidence="1" id="KW-1133">Transmembrane helix</keyword>
<feature type="transmembrane region" description="Helical" evidence="1">
    <location>
        <begin position="162"/>
        <end position="178"/>
    </location>
</feature>
<feature type="transmembrane region" description="Helical" evidence="1">
    <location>
        <begin position="138"/>
        <end position="156"/>
    </location>
</feature>
<dbReference type="RefSeq" id="WP_106874181.1">
    <property type="nucleotide sequence ID" value="NZ_CP027845.1"/>
</dbReference>
<feature type="transmembrane region" description="Helical" evidence="1">
    <location>
        <begin position="190"/>
        <end position="211"/>
    </location>
</feature>
<proteinExistence type="predicted"/>
<keyword evidence="1" id="KW-0812">Transmembrane</keyword>
<feature type="transmembrane region" description="Helical" evidence="1">
    <location>
        <begin position="31"/>
        <end position="52"/>
    </location>
</feature>
<evidence type="ECO:0000259" key="2">
    <source>
        <dbReference type="SMART" id="SM00014"/>
    </source>
</evidence>
<dbReference type="OrthoDB" id="7160891at2"/>
<feature type="transmembrane region" description="Helical" evidence="1">
    <location>
        <begin position="89"/>
        <end position="108"/>
    </location>
</feature>
<reference evidence="3 4" key="1">
    <citation type="submission" date="2018-03" db="EMBL/GenBank/DDBJ databases">
        <title>A gene transfer event suggests a long-term partnership between eustigmatophyte algae and a novel lineage of endosymbiotic bacteria.</title>
        <authorList>
            <person name="Yurchenko T."/>
            <person name="Sevcikova T."/>
            <person name="Pribyl P."/>
            <person name="El Karkouri K."/>
            <person name="Klimes V."/>
            <person name="Amaral R."/>
            <person name="Zbrankova V."/>
            <person name="Kim E."/>
            <person name="Raoult D."/>
            <person name="Santos L.M.A."/>
            <person name="Elias M."/>
        </authorList>
    </citation>
    <scope>NUCLEOTIDE SEQUENCE [LARGE SCALE GENOMIC DNA]</scope>
    <source>
        <strain evidence="3">CCALA 838</strain>
    </source>
</reference>
<organism evidence="3 4">
    <name type="scientific">Candidatus Phycorickettsia trachydisci</name>
    <dbReference type="NCBI Taxonomy" id="2115978"/>
    <lineage>
        <taxon>Bacteria</taxon>
        <taxon>Pseudomonadati</taxon>
        <taxon>Pseudomonadota</taxon>
        <taxon>Alphaproteobacteria</taxon>
        <taxon>Rickettsiales</taxon>
        <taxon>Rickettsiaceae</taxon>
        <taxon>Candidatus Phycorickettsia</taxon>
    </lineage>
</organism>
<evidence type="ECO:0000313" key="4">
    <source>
        <dbReference type="Proteomes" id="UP000241762"/>
    </source>
</evidence>
<dbReference type="SMART" id="SM00014">
    <property type="entry name" value="acidPPc"/>
    <property type="match status" value="1"/>
</dbReference>
<feature type="transmembrane region" description="Helical" evidence="1">
    <location>
        <begin position="217"/>
        <end position="238"/>
    </location>
</feature>
<accession>A0A2P1P7R8</accession>
<evidence type="ECO:0000256" key="1">
    <source>
        <dbReference type="SAM" id="Phobius"/>
    </source>
</evidence>
<feature type="transmembrane region" description="Helical" evidence="1">
    <location>
        <begin position="6"/>
        <end position="26"/>
    </location>
</feature>
<evidence type="ECO:0000313" key="3">
    <source>
        <dbReference type="EMBL" id="AVP87313.1"/>
    </source>
</evidence>
<dbReference type="AlphaFoldDB" id="A0A2P1P7R8"/>
<dbReference type="EMBL" id="CP027845">
    <property type="protein sequence ID" value="AVP87313.1"/>
    <property type="molecule type" value="Genomic_DNA"/>
</dbReference>
<keyword evidence="4" id="KW-1185">Reference proteome</keyword>
<sequence>MIAEILLSFSHETVLVPLVVLGYIWISQRIFFNAICLILINMLISFVLKNIFQIPLNPNLEKQGYAFPSGHMQSCIVVYGYLMKSTPSVVLKILIVFLLIGVGQSLVYMGYHNYFDVLGAIFFGSILVLLSKYLSPKTTFVTATLLLLYILLLYQMLEHLWLAYYGLIGIISSYTLFAEKTTKINLKQKVLATALCFGAIFGIKTFFGIFLSHLPPFISQIQWILIGFVIPYSTFISLKTVKN</sequence>
<feature type="transmembrane region" description="Helical" evidence="1">
    <location>
        <begin position="114"/>
        <end position="131"/>
    </location>
</feature>
<keyword evidence="1" id="KW-0472">Membrane</keyword>
<dbReference type="Proteomes" id="UP000241762">
    <property type="component" value="Chromosome"/>
</dbReference>